<name>A0ABT0TS66_9FLAO</name>
<evidence type="ECO:0000313" key="2">
    <source>
        <dbReference type="EMBL" id="MCL9810136.1"/>
    </source>
</evidence>
<keyword evidence="1" id="KW-1133">Transmembrane helix</keyword>
<reference evidence="2 3" key="1">
    <citation type="submission" date="2022-05" db="EMBL/GenBank/DDBJ databases">
        <title>Flavobacterium sp., isolated from activated sludge.</title>
        <authorList>
            <person name="Ran Q."/>
        </authorList>
    </citation>
    <scope>NUCLEOTIDE SEQUENCE [LARGE SCALE GENOMIC DNA]</scope>
    <source>
        <strain evidence="2 3">HXWNR70</strain>
    </source>
</reference>
<keyword evidence="1" id="KW-0812">Transmembrane</keyword>
<dbReference type="RefSeq" id="WP_250593523.1">
    <property type="nucleotide sequence ID" value="NZ_JAMLJM010000025.1"/>
</dbReference>
<evidence type="ECO:0000256" key="1">
    <source>
        <dbReference type="SAM" id="Phobius"/>
    </source>
</evidence>
<dbReference type="EMBL" id="JAMLJM010000025">
    <property type="protein sequence ID" value="MCL9810136.1"/>
    <property type="molecule type" value="Genomic_DNA"/>
</dbReference>
<keyword evidence="3" id="KW-1185">Reference proteome</keyword>
<comment type="caution">
    <text evidence="2">The sequence shown here is derived from an EMBL/GenBank/DDBJ whole genome shotgun (WGS) entry which is preliminary data.</text>
</comment>
<evidence type="ECO:0000313" key="3">
    <source>
        <dbReference type="Proteomes" id="UP001317191"/>
    </source>
</evidence>
<proteinExistence type="predicted"/>
<feature type="transmembrane region" description="Helical" evidence="1">
    <location>
        <begin position="20"/>
        <end position="45"/>
    </location>
</feature>
<feature type="transmembrane region" description="Helical" evidence="1">
    <location>
        <begin position="57"/>
        <end position="75"/>
    </location>
</feature>
<feature type="non-terminal residue" evidence="2">
    <location>
        <position position="1"/>
    </location>
</feature>
<keyword evidence="1" id="KW-0472">Membrane</keyword>
<gene>
    <name evidence="2" type="ORF">NAT50_12325</name>
</gene>
<sequence>LAVILKQNFDYMKISKKTNLFLMLLLYLFAFYGIYLTISIISYLIESKNGKVVITSLFLVKKLILPLLFWVYFLLGGKLTERINNDFERKA</sequence>
<protein>
    <submittedName>
        <fullName evidence="2">Uncharacterized protein</fullName>
    </submittedName>
</protein>
<dbReference type="Proteomes" id="UP001317191">
    <property type="component" value="Unassembled WGS sequence"/>
</dbReference>
<accession>A0ABT0TS66</accession>
<organism evidence="2 3">
    <name type="scientific">Flavobacterium luminosum</name>
    <dbReference type="NCBI Taxonomy" id="2949086"/>
    <lineage>
        <taxon>Bacteria</taxon>
        <taxon>Pseudomonadati</taxon>
        <taxon>Bacteroidota</taxon>
        <taxon>Flavobacteriia</taxon>
        <taxon>Flavobacteriales</taxon>
        <taxon>Flavobacteriaceae</taxon>
        <taxon>Flavobacterium</taxon>
    </lineage>
</organism>